<dbReference type="EMBL" id="SXFB01000008">
    <property type="protein sequence ID" value="NFV26810.1"/>
    <property type="molecule type" value="Genomic_DNA"/>
</dbReference>
<dbReference type="InterPro" id="IPR051044">
    <property type="entry name" value="MAG_DAG_Lipase"/>
</dbReference>
<dbReference type="InterPro" id="IPR029058">
    <property type="entry name" value="AB_hydrolase_fold"/>
</dbReference>
<name>A0A0C2NRH6_CLOBO</name>
<protein>
    <submittedName>
        <fullName evidence="2">Alpha/beta hydrolase</fullName>
    </submittedName>
</protein>
<dbReference type="AlphaFoldDB" id="A0A0C2NRH6"/>
<dbReference type="Gene3D" id="3.40.50.1820">
    <property type="entry name" value="alpha/beta hydrolase"/>
    <property type="match status" value="1"/>
</dbReference>
<evidence type="ECO:0000313" key="7">
    <source>
        <dbReference type="Proteomes" id="UP000486903"/>
    </source>
</evidence>
<evidence type="ECO:0000313" key="5">
    <source>
        <dbReference type="Proteomes" id="UP000473681"/>
    </source>
</evidence>
<dbReference type="Pfam" id="PF12146">
    <property type="entry name" value="Hydrolase_4"/>
    <property type="match status" value="1"/>
</dbReference>
<evidence type="ECO:0000313" key="2">
    <source>
        <dbReference type="EMBL" id="NFF88018.1"/>
    </source>
</evidence>
<dbReference type="OrthoDB" id="9806902at2"/>
<dbReference type="PANTHER" id="PTHR11614">
    <property type="entry name" value="PHOSPHOLIPASE-RELATED"/>
    <property type="match status" value="1"/>
</dbReference>
<feature type="domain" description="Serine aminopeptidase S33" evidence="1">
    <location>
        <begin position="93"/>
        <end position="350"/>
    </location>
</feature>
<evidence type="ECO:0000313" key="6">
    <source>
        <dbReference type="Proteomes" id="UP000476820"/>
    </source>
</evidence>
<dbReference type="EMBL" id="SWOV01000020">
    <property type="protein sequence ID" value="NFF88018.1"/>
    <property type="molecule type" value="Genomic_DNA"/>
</dbReference>
<dbReference type="GO" id="GO:0016787">
    <property type="term" value="F:hydrolase activity"/>
    <property type="evidence" value="ECO:0007669"/>
    <property type="project" value="UniProtKB-KW"/>
</dbReference>
<dbReference type="Proteomes" id="UP000473681">
    <property type="component" value="Unassembled WGS sequence"/>
</dbReference>
<gene>
    <name evidence="2" type="ORF">FC774_09075</name>
    <name evidence="3" type="ORF">FDB51_11000</name>
    <name evidence="4" type="ORF">FDG31_11625</name>
</gene>
<evidence type="ECO:0000313" key="3">
    <source>
        <dbReference type="EMBL" id="NFN35639.1"/>
    </source>
</evidence>
<evidence type="ECO:0000259" key="1">
    <source>
        <dbReference type="Pfam" id="PF12146"/>
    </source>
</evidence>
<dbReference type="InterPro" id="IPR022742">
    <property type="entry name" value="Hydrolase_4"/>
</dbReference>
<accession>A0A0C2NRH6</accession>
<dbReference type="Proteomes" id="UP000476820">
    <property type="component" value="Unassembled WGS sequence"/>
</dbReference>
<dbReference type="Proteomes" id="UP000486903">
    <property type="component" value="Unassembled WGS sequence"/>
</dbReference>
<dbReference type="RefSeq" id="WP_003374713.1">
    <property type="nucleotide sequence ID" value="NZ_JACBBA010000002.1"/>
</dbReference>
<reference evidence="5 6" key="1">
    <citation type="submission" date="2019-04" db="EMBL/GenBank/DDBJ databases">
        <title>Genome sequencing of Clostridium botulinum Groups I-IV and Clostridium butyricum.</title>
        <authorList>
            <person name="Brunt J."/>
            <person name="Van Vliet A.H.M."/>
            <person name="Stringer S.C."/>
            <person name="Carter A.T."/>
            <person name="Peck M.W."/>
        </authorList>
    </citation>
    <scope>NUCLEOTIDE SEQUENCE [LARGE SCALE GENOMIC DNA]</scope>
    <source>
        <strain evidence="2 6">1605</strain>
        <strain evidence="4 7">BL81</strain>
        <strain evidence="3 5">CB-K-33E</strain>
    </source>
</reference>
<evidence type="ECO:0000313" key="4">
    <source>
        <dbReference type="EMBL" id="NFV26810.1"/>
    </source>
</evidence>
<organism evidence="2 6">
    <name type="scientific">Clostridium botulinum</name>
    <dbReference type="NCBI Taxonomy" id="1491"/>
    <lineage>
        <taxon>Bacteria</taxon>
        <taxon>Bacillati</taxon>
        <taxon>Bacillota</taxon>
        <taxon>Clostridia</taxon>
        <taxon>Eubacteriales</taxon>
        <taxon>Clostridiaceae</taxon>
        <taxon>Clostridium</taxon>
    </lineage>
</organism>
<comment type="caution">
    <text evidence="2">The sequence shown here is derived from an EMBL/GenBank/DDBJ whole genome shotgun (WGS) entry which is preliminary data.</text>
</comment>
<keyword evidence="2" id="KW-0378">Hydrolase</keyword>
<dbReference type="EMBL" id="SWVK01000014">
    <property type="protein sequence ID" value="NFN35639.1"/>
    <property type="molecule type" value="Genomic_DNA"/>
</dbReference>
<sequence length="371" mass="42579">MNLLKYKRNINYKVLLFLLIFTLNIIFGVNQNQIAYADENEKTAINSLVIEEDDYEESMKGLVEPYLNSKRTEGYFKVNDDINLYYQQYKVENSKGTIVISHGFTETLEKYKEMIYYFLNKGYSVYGIEHRGHGRSGSLGVVDESQIHIEDFNLYVSDFKAFIDDIVKPEIGSQKLFLFAHSMGGAIGTKFLEEYPGYFDAAILSAPMLEVNTGSVPSFLAKSISWICTNISLGHKYAPTQKPYSNEYNLEDSCTSSEARYKYYYDIQSSNKEFQRGGSSFSWLNSSLDITKEITKKENASKVEIPVLLFQAEKDTYVKPKGQNEFSQYAPNCKLILMVGSKHEVYREKDGILKAYLNQVFDFYNDNLSDS</sequence>
<dbReference type="SUPFAM" id="SSF53474">
    <property type="entry name" value="alpha/beta-Hydrolases"/>
    <property type="match status" value="1"/>
</dbReference>
<proteinExistence type="predicted"/>